<evidence type="ECO:0000256" key="4">
    <source>
        <dbReference type="ARBA" id="ARBA00022801"/>
    </source>
</evidence>
<keyword evidence="10" id="KW-0732">Signal</keyword>
<dbReference type="PANTHER" id="PTHR11596">
    <property type="entry name" value="ALKALINE PHOSPHATASE"/>
    <property type="match status" value="1"/>
</dbReference>
<feature type="binding site" evidence="8">
    <location>
        <position position="417"/>
    </location>
    <ligand>
        <name>Zn(2+)</name>
        <dbReference type="ChEBI" id="CHEBI:29105"/>
        <label>2</label>
    </ligand>
</feature>
<dbReference type="PRINTS" id="PR00113">
    <property type="entry name" value="ALKPHPHTASE"/>
</dbReference>
<feature type="binding site" evidence="8">
    <location>
        <position position="327"/>
    </location>
    <ligand>
        <name>Zn(2+)</name>
        <dbReference type="ChEBI" id="CHEBI:29105"/>
        <label>2</label>
    </ligand>
</feature>
<gene>
    <name evidence="11" type="ORF">GXN76_07945</name>
</gene>
<proteinExistence type="inferred from homology"/>
<feature type="chain" id="PRO_5039435455" evidence="10">
    <location>
        <begin position="20"/>
        <end position="452"/>
    </location>
</feature>
<protein>
    <submittedName>
        <fullName evidence="11">Alkaline phosphatase</fullName>
    </submittedName>
</protein>
<feature type="binding site" evidence="8">
    <location>
        <position position="156"/>
    </location>
    <ligand>
        <name>Mg(2+)</name>
        <dbReference type="ChEBI" id="CHEBI:18420"/>
    </ligand>
</feature>
<feature type="binding site" evidence="8">
    <location>
        <position position="285"/>
    </location>
    <ligand>
        <name>Zn(2+)</name>
        <dbReference type="ChEBI" id="CHEBI:29105"/>
        <label>2</label>
    </ligand>
</feature>
<feature type="binding site" evidence="8">
    <location>
        <position position="289"/>
    </location>
    <ligand>
        <name>Zn(2+)</name>
        <dbReference type="ChEBI" id="CHEBI:29105"/>
        <label>2</label>
    </ligand>
</feature>
<evidence type="ECO:0000256" key="5">
    <source>
        <dbReference type="ARBA" id="ARBA00022833"/>
    </source>
</evidence>
<keyword evidence="6 8" id="KW-0460">Magnesium</keyword>
<evidence type="ECO:0000256" key="8">
    <source>
        <dbReference type="PIRSR" id="PIRSR601952-2"/>
    </source>
</evidence>
<dbReference type="SMART" id="SM00098">
    <property type="entry name" value="alkPPc"/>
    <property type="match status" value="1"/>
</dbReference>
<evidence type="ECO:0000256" key="1">
    <source>
        <dbReference type="ARBA" id="ARBA00005984"/>
    </source>
</evidence>
<feature type="signal peptide" evidence="10">
    <location>
        <begin position="1"/>
        <end position="19"/>
    </location>
</feature>
<keyword evidence="5 8" id="KW-0862">Zinc</keyword>
<dbReference type="Gene3D" id="1.10.60.40">
    <property type="match status" value="1"/>
</dbReference>
<evidence type="ECO:0000256" key="7">
    <source>
        <dbReference type="PIRSR" id="PIRSR601952-1"/>
    </source>
</evidence>
<comment type="cofactor">
    <cofactor evidence="8">
        <name>Mg(2+)</name>
        <dbReference type="ChEBI" id="CHEBI:18420"/>
    </cofactor>
    <text evidence="8">Binds 1 Mg(2+) ion.</text>
</comment>
<dbReference type="Pfam" id="PF00245">
    <property type="entry name" value="Alk_phosphatase"/>
    <property type="match status" value="1"/>
</dbReference>
<comment type="cofactor">
    <cofactor evidence="8">
        <name>Zn(2+)</name>
        <dbReference type="ChEBI" id="CHEBI:29105"/>
    </cofactor>
    <text evidence="8">Binds 2 Zn(2+) ions.</text>
</comment>
<dbReference type="Proteomes" id="UP000503088">
    <property type="component" value="Chromosome"/>
</dbReference>
<reference evidence="11 12" key="1">
    <citation type="submission" date="2020-01" db="EMBL/GenBank/DDBJ databases">
        <authorList>
            <person name="Gulvik C.A."/>
            <person name="Batra D.G."/>
        </authorList>
    </citation>
    <scope>NUCLEOTIDE SEQUENCE [LARGE SCALE GENOMIC DNA]</scope>
    <source>
        <strain evidence="11 12">W9323</strain>
    </source>
</reference>
<dbReference type="CDD" id="cd16012">
    <property type="entry name" value="ALP"/>
    <property type="match status" value="1"/>
</dbReference>
<dbReference type="GO" id="GO:0046872">
    <property type="term" value="F:metal ion binding"/>
    <property type="evidence" value="ECO:0007669"/>
    <property type="project" value="UniProtKB-KW"/>
</dbReference>
<comment type="similarity">
    <text evidence="1 9">Belongs to the alkaline phosphatase family.</text>
</comment>
<dbReference type="RefSeq" id="WP_173222085.1">
    <property type="nucleotide sequence ID" value="NZ_CP048104.1"/>
</dbReference>
<dbReference type="InterPro" id="IPR018299">
    <property type="entry name" value="Alkaline_phosphatase_AS"/>
</dbReference>
<keyword evidence="3 8" id="KW-0479">Metal-binding</keyword>
<dbReference type="PANTHER" id="PTHR11596:SF5">
    <property type="entry name" value="ALKALINE PHOSPHATASE"/>
    <property type="match status" value="1"/>
</dbReference>
<dbReference type="InterPro" id="IPR001952">
    <property type="entry name" value="Alkaline_phosphatase"/>
</dbReference>
<dbReference type="AlphaFoldDB" id="A0A7D4C6G5"/>
<organism evidence="11 12">
    <name type="scientific">Kroppenstedtia pulmonis</name>
    <dbReference type="NCBI Taxonomy" id="1380685"/>
    <lineage>
        <taxon>Bacteria</taxon>
        <taxon>Bacillati</taxon>
        <taxon>Bacillota</taxon>
        <taxon>Bacilli</taxon>
        <taxon>Bacillales</taxon>
        <taxon>Thermoactinomycetaceae</taxon>
        <taxon>Kroppenstedtia</taxon>
    </lineage>
</organism>
<evidence type="ECO:0000256" key="2">
    <source>
        <dbReference type="ARBA" id="ARBA00022553"/>
    </source>
</evidence>
<dbReference type="KEGG" id="kpul:GXN76_07945"/>
<evidence type="ECO:0000313" key="12">
    <source>
        <dbReference type="Proteomes" id="UP000503088"/>
    </source>
</evidence>
<feature type="binding site" evidence="8">
    <location>
        <position position="154"/>
    </location>
    <ligand>
        <name>Mg(2+)</name>
        <dbReference type="ChEBI" id="CHEBI:18420"/>
    </ligand>
</feature>
<keyword evidence="2" id="KW-0597">Phosphoprotein</keyword>
<evidence type="ECO:0000256" key="9">
    <source>
        <dbReference type="RuleBase" id="RU003946"/>
    </source>
</evidence>
<sequence>MKRYGKKLAGILLSGLLIASIPISNQEVSAKTKKPGNHPKNIIFMIGDGMGVTQVSAAAYMKGEGYEAGKLALNTFKQTGMVTTHSRNNIVTDSAAAGTALASGYKTDNGVLGKVPKGKKPRKDEKYHDVPTVLDHFQKRGKSTGLVSTTRITHATPASFAAHVDHRDQENEIAVQLLGKNVDVLLGGGRRHFLPKQKGGNRDNKDNLLETAKNKGYSFVEDKQGLKKSDSSKLLGLFNDSHLSYELDRRLTKEPSLKEMTRKSLDVLDENKKGFFLMIEGGRIDHAGHANDPASIIQDTLAFDEAVREALEFAKKDRNTLVVVTADHETGGMSIGAKGLYSFDKDTITKVKGSSEYIASQLDQNRSNIKEVMAQYTGITKLSAEEEKNLRHTKNPEQGIAKVISDRSLIGWATTGHTASHAPIYAYGPQSQSFTGTMDNTDIPKIMMKRTR</sequence>
<keyword evidence="12" id="KW-1185">Reference proteome</keyword>
<feature type="binding site" evidence="8">
    <location>
        <position position="328"/>
    </location>
    <ligand>
        <name>Zn(2+)</name>
        <dbReference type="ChEBI" id="CHEBI:29105"/>
        <label>2</label>
    </ligand>
</feature>
<dbReference type="EMBL" id="CP048104">
    <property type="protein sequence ID" value="QKG84416.1"/>
    <property type="molecule type" value="Genomic_DNA"/>
</dbReference>
<dbReference type="InterPro" id="IPR017850">
    <property type="entry name" value="Alkaline_phosphatase_core_sf"/>
</dbReference>
<accession>A0A7D4C6G5</accession>
<keyword evidence="4" id="KW-0378">Hydrolase</keyword>
<name>A0A7D4C6G5_9BACL</name>
<evidence type="ECO:0000256" key="6">
    <source>
        <dbReference type="ARBA" id="ARBA00022842"/>
    </source>
</evidence>
<dbReference type="GO" id="GO:0004035">
    <property type="term" value="F:alkaline phosphatase activity"/>
    <property type="evidence" value="ECO:0007669"/>
    <property type="project" value="TreeGrafter"/>
</dbReference>
<evidence type="ECO:0000256" key="3">
    <source>
        <dbReference type="ARBA" id="ARBA00022723"/>
    </source>
</evidence>
<dbReference type="PROSITE" id="PS00123">
    <property type="entry name" value="ALKALINE_PHOSPHATASE"/>
    <property type="match status" value="1"/>
</dbReference>
<dbReference type="Gene3D" id="3.40.720.10">
    <property type="entry name" value="Alkaline Phosphatase, subunit A"/>
    <property type="match status" value="1"/>
</dbReference>
<feature type="binding site" evidence="8">
    <location>
        <position position="48"/>
    </location>
    <ligand>
        <name>Zn(2+)</name>
        <dbReference type="ChEBI" id="CHEBI:29105"/>
        <label>2</label>
    </ligand>
</feature>
<feature type="binding site" evidence="8">
    <location>
        <position position="280"/>
    </location>
    <ligand>
        <name>Mg(2+)</name>
        <dbReference type="ChEBI" id="CHEBI:18420"/>
    </ligand>
</feature>
<evidence type="ECO:0000313" key="11">
    <source>
        <dbReference type="EMBL" id="QKG84416.1"/>
    </source>
</evidence>
<dbReference type="SUPFAM" id="SSF53649">
    <property type="entry name" value="Alkaline phosphatase-like"/>
    <property type="match status" value="1"/>
</dbReference>
<feature type="active site" description="Phosphoserine intermediate" evidence="7">
    <location>
        <position position="94"/>
    </location>
</feature>
<feature type="binding site" evidence="8">
    <location>
        <position position="48"/>
    </location>
    <ligand>
        <name>Mg(2+)</name>
        <dbReference type="ChEBI" id="CHEBI:18420"/>
    </ligand>
</feature>
<evidence type="ECO:0000256" key="10">
    <source>
        <dbReference type="SAM" id="SignalP"/>
    </source>
</evidence>